<dbReference type="EMBL" id="JANBVO010000004">
    <property type="protein sequence ID" value="KAJ9154885.1"/>
    <property type="molecule type" value="Genomic_DNA"/>
</dbReference>
<evidence type="ECO:0000259" key="3">
    <source>
        <dbReference type="PROSITE" id="PS50048"/>
    </source>
</evidence>
<dbReference type="PANTHER" id="PTHR35392">
    <property type="entry name" value="ZN(II)2CYS6 TRANSCRIPTION FACTOR (EUROFUNG)-RELATED-RELATED"/>
    <property type="match status" value="1"/>
</dbReference>
<feature type="compositionally biased region" description="Low complexity" evidence="2">
    <location>
        <begin position="210"/>
        <end position="226"/>
    </location>
</feature>
<keyword evidence="5" id="KW-1185">Reference proteome</keyword>
<gene>
    <name evidence="4" type="ORF">NKR23_g2239</name>
</gene>
<dbReference type="InterPro" id="IPR036864">
    <property type="entry name" value="Zn2-C6_fun-type_DNA-bd_sf"/>
</dbReference>
<dbReference type="CDD" id="cd00067">
    <property type="entry name" value="GAL4"/>
    <property type="match status" value="1"/>
</dbReference>
<evidence type="ECO:0000313" key="4">
    <source>
        <dbReference type="EMBL" id="KAJ9154885.1"/>
    </source>
</evidence>
<feature type="region of interest" description="Disordered" evidence="2">
    <location>
        <begin position="208"/>
        <end position="279"/>
    </location>
</feature>
<accession>A0AA38VYA1</accession>
<evidence type="ECO:0000313" key="5">
    <source>
        <dbReference type="Proteomes" id="UP001174694"/>
    </source>
</evidence>
<reference evidence="4" key="1">
    <citation type="submission" date="2022-07" db="EMBL/GenBank/DDBJ databases">
        <title>Fungi with potential for degradation of polypropylene.</title>
        <authorList>
            <person name="Gostincar C."/>
        </authorList>
    </citation>
    <scope>NUCLEOTIDE SEQUENCE</scope>
    <source>
        <strain evidence="4">EXF-13308</strain>
    </source>
</reference>
<name>A0AA38VYA1_9PEZI</name>
<organism evidence="4 5">
    <name type="scientific">Pleurostoma richardsiae</name>
    <dbReference type="NCBI Taxonomy" id="41990"/>
    <lineage>
        <taxon>Eukaryota</taxon>
        <taxon>Fungi</taxon>
        <taxon>Dikarya</taxon>
        <taxon>Ascomycota</taxon>
        <taxon>Pezizomycotina</taxon>
        <taxon>Sordariomycetes</taxon>
        <taxon>Sordariomycetidae</taxon>
        <taxon>Calosphaeriales</taxon>
        <taxon>Pleurostomataceae</taxon>
        <taxon>Pleurostoma</taxon>
    </lineage>
</organism>
<dbReference type="SUPFAM" id="SSF57701">
    <property type="entry name" value="Zn2/Cys6 DNA-binding domain"/>
    <property type="match status" value="1"/>
</dbReference>
<evidence type="ECO:0000256" key="1">
    <source>
        <dbReference type="ARBA" id="ARBA00023242"/>
    </source>
</evidence>
<feature type="region of interest" description="Disordered" evidence="2">
    <location>
        <begin position="1"/>
        <end position="38"/>
    </location>
</feature>
<keyword evidence="1" id="KW-0539">Nucleus</keyword>
<feature type="domain" description="Zn(2)-C6 fungal-type" evidence="3">
    <location>
        <begin position="332"/>
        <end position="364"/>
    </location>
</feature>
<sequence length="771" mass="84012">MAASVASAGASPLSGYSGLLPADSSNPDTDESWAFLDVPSGSTGSAPASLGFLTSPGASGGSLGSSYAVVGPFDPSPPALSPLYLDVDSQGPFATAVGSVTASEGRQQQQQVLGNVMGSAGNDAQFTSPQEWVFTEQQLNDLSQFVDTFTAGMGHADLAGLEQSLQGSPELDIATLMRGDPHVSPWDPTGMRQDDGVFVMEGFTPPAPAPASSVSVSPPLPASATPFLPGTVKQEAGRGKTTPSPIRRVRGAGARVGKKTASEHSASSMSGSGSSSPNSKFVIVTPNSISAAAGKPNPFECFEAMRPSQKGRKGPLADATKESALQVRRLGACFCCHARKVKCDKERPCRGCKKLMVQVPQVVCWQFQDFLTILFPDFIRGHLRKEEISKFVAENVETFTVGGVEQPCTVELFSGMLFRTKLTIRAKFFTAKTLDILRHYHLNVGAQGVDLQAQDSLPIGLDTEGNSQKDDIKKKVKEYIHGIINEPGYAEQVTDALRSTQVPRKVLQIVQAYAQSSDSPLVKKALSIYAMHYVLTRHLCLTRQTIASLQPSYHIGTQWVTPRMLNRQIKAVVDEQMTREMTAVFDGFSRSLKPKSRREWAPCLAAFLVLCLFMEAIETAADNFVLSQNEISMRERRKPQQQQQPPLRRQEALRLNQEVENMPFKQFAYQFHQIYQTHTRDASAKSFNPLVGDGLMEAGDLDGPTLELVLRLRQLLDETWDELDFLTMDPMLGNGGDHPWPMDVAQNYTGRLVSKFLLSFTSENYIFDSGA</sequence>
<feature type="compositionally biased region" description="Low complexity" evidence="2">
    <location>
        <begin position="263"/>
        <end position="279"/>
    </location>
</feature>
<evidence type="ECO:0000256" key="2">
    <source>
        <dbReference type="SAM" id="MobiDB-lite"/>
    </source>
</evidence>
<dbReference type="PROSITE" id="PS50048">
    <property type="entry name" value="ZN2_CY6_FUNGAL_2"/>
    <property type="match status" value="1"/>
</dbReference>
<protein>
    <submittedName>
        <fullName evidence="4">Fungal transcriptional regulatory protein</fullName>
    </submittedName>
</protein>
<dbReference type="InterPro" id="IPR001138">
    <property type="entry name" value="Zn2Cys6_DnaBD"/>
</dbReference>
<dbReference type="GO" id="GO:0000981">
    <property type="term" value="F:DNA-binding transcription factor activity, RNA polymerase II-specific"/>
    <property type="evidence" value="ECO:0007669"/>
    <property type="project" value="InterPro"/>
</dbReference>
<comment type="caution">
    <text evidence="4">The sequence shown here is derived from an EMBL/GenBank/DDBJ whole genome shotgun (WGS) entry which is preliminary data.</text>
</comment>
<dbReference type="GO" id="GO:0008270">
    <property type="term" value="F:zinc ion binding"/>
    <property type="evidence" value="ECO:0007669"/>
    <property type="project" value="InterPro"/>
</dbReference>
<dbReference type="PANTHER" id="PTHR35392:SF5">
    <property type="entry name" value="ZN(2)-C6 FUNGAL-TYPE DOMAIN-CONTAINING PROTEIN"/>
    <property type="match status" value="1"/>
</dbReference>
<dbReference type="Proteomes" id="UP001174694">
    <property type="component" value="Unassembled WGS sequence"/>
</dbReference>
<dbReference type="InterPro" id="IPR052973">
    <property type="entry name" value="Fungal_sec-metab_reg_TF"/>
</dbReference>
<proteinExistence type="predicted"/>
<dbReference type="AlphaFoldDB" id="A0AA38VYA1"/>